<reference evidence="9" key="1">
    <citation type="submission" date="2016-08" db="EMBL/GenBank/DDBJ databases">
        <authorList>
            <person name="Loux V."/>
            <person name="Rue O."/>
        </authorList>
    </citation>
    <scope>NUCLEOTIDE SEQUENCE [LARGE SCALE GENOMIC DNA]</scope>
    <source>
        <strain evidence="9">INRA Bc05-F1</strain>
    </source>
</reference>
<dbReference type="InterPro" id="IPR043149">
    <property type="entry name" value="TagF_N"/>
</dbReference>
<keyword evidence="6 7" id="KW-0472">Membrane</keyword>
<comment type="subcellular location">
    <subcellularLocation>
        <location evidence="1">Cell membrane</location>
        <topology evidence="1">Peripheral membrane protein</topology>
    </subcellularLocation>
</comment>
<evidence type="ECO:0000256" key="5">
    <source>
        <dbReference type="ARBA" id="ARBA00022944"/>
    </source>
</evidence>
<evidence type="ECO:0000256" key="6">
    <source>
        <dbReference type="ARBA" id="ARBA00023136"/>
    </source>
</evidence>
<evidence type="ECO:0000256" key="1">
    <source>
        <dbReference type="ARBA" id="ARBA00004202"/>
    </source>
</evidence>
<keyword evidence="3" id="KW-1003">Cell membrane</keyword>
<evidence type="ECO:0000313" key="9">
    <source>
        <dbReference type="Proteomes" id="UP000196052"/>
    </source>
</evidence>
<dbReference type="AlphaFoldDB" id="A0A1C4GGR0"/>
<keyword evidence="4" id="KW-0808">Transferase</keyword>
<dbReference type="InterPro" id="IPR043148">
    <property type="entry name" value="TagF_C"/>
</dbReference>
<accession>A0A1C4GGR0</accession>
<dbReference type="Gene3D" id="3.40.50.12580">
    <property type="match status" value="1"/>
</dbReference>
<dbReference type="GO" id="GO:0005886">
    <property type="term" value="C:plasma membrane"/>
    <property type="evidence" value="ECO:0007669"/>
    <property type="project" value="UniProtKB-SubCell"/>
</dbReference>
<keyword evidence="7" id="KW-1133">Transmembrane helix</keyword>
<sequence>MTREIIVEAYLILFTILHNIMKIFPIKRKVTFIMSYGENLIFIYDEMKRQKIDYNVVFLYKPTCKYEVDSYSDVKSYKFETKNIFHTIKSVYHLSTSKYVVIDNYFGSLAKVNFKKGVQCIQIWHAAGAIKKFGVLAPSFNKRSLRAQKRFFDVYKNFHKIVVGSDALANIYKDAFVLSDDRILKTGIPRTDLFFYEQRKQENKENILLINPSLKGKKIILYAPTFRDKELVDFDLHLDIDMMYKALKDEYIILIKLHPAVRNKLNHQDKYKDFVYDYSLYPNINDLFLVTDILITDYSSVPFEFCLLNKPMVFFPYDLKKYAKKRGIIGDYKRNVPGPVVYNTNELIDVITKGSFDTEVLTEFKLKWNQYSQGNSSEKLVNYLFKS</sequence>
<protein>
    <submittedName>
        <fullName evidence="8">Teichoic acid biosynthesis protein B</fullName>
    </submittedName>
</protein>
<proteinExistence type="inferred from homology"/>
<dbReference type="GO" id="GO:0047355">
    <property type="term" value="F:CDP-glycerol glycerophosphotransferase activity"/>
    <property type="evidence" value="ECO:0007669"/>
    <property type="project" value="InterPro"/>
</dbReference>
<evidence type="ECO:0000256" key="3">
    <source>
        <dbReference type="ARBA" id="ARBA00022475"/>
    </source>
</evidence>
<organism evidence="8 9">
    <name type="scientific">Bacillus wiedmannii</name>
    <dbReference type="NCBI Taxonomy" id="1890302"/>
    <lineage>
        <taxon>Bacteria</taxon>
        <taxon>Bacillati</taxon>
        <taxon>Bacillota</taxon>
        <taxon>Bacilli</taxon>
        <taxon>Bacillales</taxon>
        <taxon>Bacillaceae</taxon>
        <taxon>Bacillus</taxon>
        <taxon>Bacillus cereus group</taxon>
    </lineage>
</organism>
<dbReference type="Gene3D" id="3.40.50.11820">
    <property type="match status" value="1"/>
</dbReference>
<keyword evidence="7" id="KW-0812">Transmembrane</keyword>
<keyword evidence="5" id="KW-0777">Teichoic acid biosynthesis</keyword>
<evidence type="ECO:0000256" key="7">
    <source>
        <dbReference type="SAM" id="Phobius"/>
    </source>
</evidence>
<dbReference type="GO" id="GO:0019350">
    <property type="term" value="P:teichoic acid biosynthetic process"/>
    <property type="evidence" value="ECO:0007669"/>
    <property type="project" value="UniProtKB-KW"/>
</dbReference>
<evidence type="ECO:0000313" key="8">
    <source>
        <dbReference type="EMBL" id="SCC67378.1"/>
    </source>
</evidence>
<dbReference type="EMBL" id="FMBE01000017">
    <property type="protein sequence ID" value="SCC67378.1"/>
    <property type="molecule type" value="Genomic_DNA"/>
</dbReference>
<dbReference type="PANTHER" id="PTHR37316:SF1">
    <property type="entry name" value="TEICHOIC ACID GLYCEROL-PHOSPHATE PRIMASE"/>
    <property type="match status" value="1"/>
</dbReference>
<dbReference type="RefSeq" id="WP_142313697.1">
    <property type="nucleotide sequence ID" value="NZ_FMBE01000017.1"/>
</dbReference>
<dbReference type="InterPro" id="IPR007554">
    <property type="entry name" value="Glycerophosphate_synth"/>
</dbReference>
<evidence type="ECO:0000256" key="4">
    <source>
        <dbReference type="ARBA" id="ARBA00022679"/>
    </source>
</evidence>
<name>A0A1C4GGR0_9BACI</name>
<dbReference type="SUPFAM" id="SSF53756">
    <property type="entry name" value="UDP-Glycosyltransferase/glycogen phosphorylase"/>
    <property type="match status" value="1"/>
</dbReference>
<comment type="similarity">
    <text evidence="2">Belongs to the CDP-glycerol glycerophosphotransferase family.</text>
</comment>
<gene>
    <name evidence="8" type="ORF">BC05F1_06007</name>
</gene>
<feature type="transmembrane region" description="Helical" evidence="7">
    <location>
        <begin position="6"/>
        <end position="24"/>
    </location>
</feature>
<dbReference type="Proteomes" id="UP000196052">
    <property type="component" value="Unassembled WGS sequence"/>
</dbReference>
<dbReference type="PANTHER" id="PTHR37316">
    <property type="entry name" value="TEICHOIC ACID GLYCEROL-PHOSPHATE PRIMASE"/>
    <property type="match status" value="1"/>
</dbReference>
<evidence type="ECO:0000256" key="2">
    <source>
        <dbReference type="ARBA" id="ARBA00010488"/>
    </source>
</evidence>
<dbReference type="InterPro" id="IPR051612">
    <property type="entry name" value="Teichoic_Acid_Biosynth"/>
</dbReference>
<dbReference type="Pfam" id="PF04464">
    <property type="entry name" value="Glyphos_transf"/>
    <property type="match status" value="1"/>
</dbReference>